<organism evidence="2 3">
    <name type="scientific">Lacipirellula parvula</name>
    <dbReference type="NCBI Taxonomy" id="2650471"/>
    <lineage>
        <taxon>Bacteria</taxon>
        <taxon>Pseudomonadati</taxon>
        <taxon>Planctomycetota</taxon>
        <taxon>Planctomycetia</taxon>
        <taxon>Pirellulales</taxon>
        <taxon>Lacipirellulaceae</taxon>
        <taxon>Lacipirellula</taxon>
    </lineage>
</organism>
<dbReference type="RefSeq" id="WP_152101637.1">
    <property type="nucleotide sequence ID" value="NZ_AP021861.1"/>
</dbReference>
<dbReference type="AlphaFoldDB" id="A0A5K7XJZ8"/>
<keyword evidence="3" id="KW-1185">Reference proteome</keyword>
<evidence type="ECO:0000313" key="2">
    <source>
        <dbReference type="EMBL" id="BBO36477.1"/>
    </source>
</evidence>
<evidence type="ECO:0000313" key="3">
    <source>
        <dbReference type="Proteomes" id="UP000326837"/>
    </source>
</evidence>
<dbReference type="EMBL" id="AP021861">
    <property type="protein sequence ID" value="BBO36477.1"/>
    <property type="molecule type" value="Genomic_DNA"/>
</dbReference>
<sequence>MTQHTLVNLSGRAIPPNAKLAINGEAKLGDYLVIETCDGATGVAAWRTEAEFNLQRASAAPTGPPRTAWMPQLKPKAPYS</sequence>
<dbReference type="Proteomes" id="UP000326837">
    <property type="component" value="Chromosome"/>
</dbReference>
<proteinExistence type="predicted"/>
<protein>
    <submittedName>
        <fullName evidence="2">Uncharacterized protein</fullName>
    </submittedName>
</protein>
<name>A0A5K7XJZ8_9BACT</name>
<gene>
    <name evidence="2" type="ORF">PLANPX_6089</name>
</gene>
<accession>A0A5K7XJZ8</accession>
<feature type="region of interest" description="Disordered" evidence="1">
    <location>
        <begin position="57"/>
        <end position="80"/>
    </location>
</feature>
<dbReference type="KEGG" id="lpav:PLANPX_6089"/>
<evidence type="ECO:0000256" key="1">
    <source>
        <dbReference type="SAM" id="MobiDB-lite"/>
    </source>
</evidence>
<reference evidence="3" key="1">
    <citation type="submission" date="2019-10" db="EMBL/GenBank/DDBJ databases">
        <title>Lacipirellula parvula gen. nov., sp. nov., representing a lineage of planctomycetes widespread in freshwater anoxic habitats, and description of the family Lacipirellulaceae.</title>
        <authorList>
            <person name="Dedysh S.N."/>
            <person name="Kulichevskaya I.S."/>
            <person name="Beletsky A.V."/>
            <person name="Rakitin A.L."/>
            <person name="Mardanov A.V."/>
            <person name="Ivanova A.A."/>
            <person name="Saltykova V.X."/>
            <person name="Rijpstra W.I.C."/>
            <person name="Sinninghe Damste J.S."/>
            <person name="Ravin N.V."/>
        </authorList>
    </citation>
    <scope>NUCLEOTIDE SEQUENCE [LARGE SCALE GENOMIC DNA]</scope>
    <source>
        <strain evidence="3">PX69</strain>
    </source>
</reference>